<accession>A0A061AXM2</accession>
<gene>
    <name evidence="2" type="ORF">CYFA0S_09e00914g</name>
</gene>
<dbReference type="EMBL" id="LK052894">
    <property type="protein sequence ID" value="CDR42316.1"/>
    <property type="molecule type" value="Genomic_DNA"/>
</dbReference>
<dbReference type="InterPro" id="IPR035810">
    <property type="entry name" value="PEBP_euk"/>
</dbReference>
<protein>
    <submittedName>
        <fullName evidence="2">CYFA0S09e00914g1_1</fullName>
    </submittedName>
</protein>
<dbReference type="OrthoDB" id="2506647at2759"/>
<dbReference type="SUPFAM" id="SSF49777">
    <property type="entry name" value="PEBP-like"/>
    <property type="match status" value="1"/>
</dbReference>
<reference evidence="2" key="1">
    <citation type="journal article" date="2014" name="Genome Announc.">
        <title>Genome sequence of the yeast Cyberlindnera fabianii (Hansenula fabianii).</title>
        <authorList>
            <person name="Freel K.C."/>
            <person name="Sarilar V."/>
            <person name="Neuveglise C."/>
            <person name="Devillers H."/>
            <person name="Friedrich A."/>
            <person name="Schacherer J."/>
        </authorList>
    </citation>
    <scope>NUCLEOTIDE SEQUENCE</scope>
    <source>
        <strain evidence="2">YJS4271</strain>
    </source>
</reference>
<dbReference type="AlphaFoldDB" id="A0A061AXM2"/>
<dbReference type="PANTHER" id="PTHR11362">
    <property type="entry name" value="PHOSPHATIDYLETHANOLAMINE-BINDING PROTEIN"/>
    <property type="match status" value="1"/>
</dbReference>
<name>A0A061AXM2_CYBFA</name>
<feature type="chain" id="PRO_5001598944" evidence="1">
    <location>
        <begin position="22"/>
        <end position="251"/>
    </location>
</feature>
<dbReference type="InterPro" id="IPR008914">
    <property type="entry name" value="PEBP"/>
</dbReference>
<dbReference type="InterPro" id="IPR036610">
    <property type="entry name" value="PEBP-like_sf"/>
</dbReference>
<dbReference type="PhylomeDB" id="A0A061AXM2"/>
<sequence length="251" mass="28358">MIEILHAGLLLTALLPAYTSAANLQAPGVYEHAVTYKVHPDFESRSNDIQEAIKVEKILPGYLDHFNPPGELFVKYPYGDGYSVLYGNYISPMYAIEAPSVTFQSFFPYFDSFSQDLYLLAITDIGRDEQQNARAVWINLALDQDRIVNKTGPNKKAPAIKNDYFTVALDLKDDKALVQYLGPQPISGTGKHEFVFILFRQPLGRLPYHHLKQRLNWGTNISGHGIQDWADYYGLQPIGVNFFESSDDGLY</sequence>
<dbReference type="Pfam" id="PF01161">
    <property type="entry name" value="PBP"/>
    <property type="match status" value="1"/>
</dbReference>
<keyword evidence="1" id="KW-0732">Signal</keyword>
<evidence type="ECO:0000256" key="1">
    <source>
        <dbReference type="SAM" id="SignalP"/>
    </source>
</evidence>
<dbReference type="VEuPathDB" id="FungiDB:BON22_2596"/>
<feature type="signal peptide" evidence="1">
    <location>
        <begin position="1"/>
        <end position="21"/>
    </location>
</feature>
<dbReference type="Gene3D" id="3.90.280.10">
    <property type="entry name" value="PEBP-like"/>
    <property type="match status" value="1"/>
</dbReference>
<proteinExistence type="predicted"/>
<dbReference type="PANTHER" id="PTHR11362:SF82">
    <property type="entry name" value="PHOSPHATIDYLETHANOLAMINE-BINDING PROTEIN 4"/>
    <property type="match status" value="1"/>
</dbReference>
<evidence type="ECO:0000313" key="2">
    <source>
        <dbReference type="EMBL" id="CDR42316.1"/>
    </source>
</evidence>
<organism evidence="2">
    <name type="scientific">Cyberlindnera fabianii</name>
    <name type="common">Yeast</name>
    <name type="synonym">Hansenula fabianii</name>
    <dbReference type="NCBI Taxonomy" id="36022"/>
    <lineage>
        <taxon>Eukaryota</taxon>
        <taxon>Fungi</taxon>
        <taxon>Dikarya</taxon>
        <taxon>Ascomycota</taxon>
        <taxon>Saccharomycotina</taxon>
        <taxon>Saccharomycetes</taxon>
        <taxon>Phaffomycetales</taxon>
        <taxon>Phaffomycetaceae</taxon>
        <taxon>Cyberlindnera</taxon>
    </lineage>
</organism>